<dbReference type="InterPro" id="IPR051299">
    <property type="entry name" value="AB_hydrolase_lip/est"/>
</dbReference>
<evidence type="ECO:0000256" key="3">
    <source>
        <dbReference type="SAM" id="SignalP"/>
    </source>
</evidence>
<dbReference type="InterPro" id="IPR029058">
    <property type="entry name" value="AB_hydrolase_fold"/>
</dbReference>
<dbReference type="HOGENOM" id="CLU_032957_1_0_1"/>
<keyword evidence="2" id="KW-0378">Hydrolase</keyword>
<feature type="chain" id="PRO_5001992221" evidence="3">
    <location>
        <begin position="21"/>
        <end position="382"/>
    </location>
</feature>
<dbReference type="InterPro" id="IPR002921">
    <property type="entry name" value="Fungal_lipase-type"/>
</dbReference>
<evidence type="ECO:0000259" key="4">
    <source>
        <dbReference type="Pfam" id="PF01764"/>
    </source>
</evidence>
<dbReference type="Pfam" id="PF01764">
    <property type="entry name" value="Lipase_3"/>
    <property type="match status" value="1"/>
</dbReference>
<dbReference type="Gene3D" id="3.40.50.1820">
    <property type="entry name" value="alpha/beta hydrolase"/>
    <property type="match status" value="1"/>
</dbReference>
<proteinExistence type="predicted"/>
<sequence>MRLSTKHLSVLLGVVAATSAEIASQDFIHNITTYARYAAFGYCDNLTDGRDINSGTKVCPSDSGIPDGCGDLADSVVVMEFPSAEGVSGFVAVNEKTKKIVVSFRGTGNAKDVITDLKTCKTRAGRTLFPWLNEQREKFGNAVNKGFRNVVVNIVGAACSLAAKPPPGDGDALLPLCDKCEVHTGFFEGFMGIKNKMLTTVRQQKDAHSNFEVVVTGYSLGAAVATLAATYLRKATFELDLYTFGSPRVGDANFTEFVTKQGRGKNFRITNANDPVTNVPWNDPGFAHVSPEYWFPQGIATKEMQVCDGVNNLACSGQFEFKLGDVALGKDRMKPHLWQNYAVGFPFTGATACPGRGGRELDDVPFTPEEIAEMKRLAEQSD</sequence>
<evidence type="ECO:0000313" key="5">
    <source>
        <dbReference type="EMBL" id="EXV03167.1"/>
    </source>
</evidence>
<reference evidence="5 6" key="1">
    <citation type="submission" date="2014-02" db="EMBL/GenBank/DDBJ databases">
        <title>The genome sequence of the entomopathogenic fungus Metarhizium robertsii ARSEF 2575.</title>
        <authorList>
            <person name="Giuliano Garisto Donzelli B."/>
            <person name="Roe B.A."/>
            <person name="Macmil S.L."/>
            <person name="Krasnoff S.B."/>
            <person name="Gibson D.M."/>
        </authorList>
    </citation>
    <scope>NUCLEOTIDE SEQUENCE [LARGE SCALE GENOMIC DNA]</scope>
    <source>
        <strain evidence="5 6">ARSEF 2575</strain>
    </source>
</reference>
<keyword evidence="1 3" id="KW-0732">Signal</keyword>
<dbReference type="OrthoDB" id="426718at2759"/>
<organism evidence="5 6">
    <name type="scientific">Metarhizium robertsii</name>
    <dbReference type="NCBI Taxonomy" id="568076"/>
    <lineage>
        <taxon>Eukaryota</taxon>
        <taxon>Fungi</taxon>
        <taxon>Dikarya</taxon>
        <taxon>Ascomycota</taxon>
        <taxon>Pezizomycotina</taxon>
        <taxon>Sordariomycetes</taxon>
        <taxon>Hypocreomycetidae</taxon>
        <taxon>Hypocreales</taxon>
        <taxon>Clavicipitaceae</taxon>
        <taxon>Metarhizium</taxon>
    </lineage>
</organism>
<evidence type="ECO:0000256" key="1">
    <source>
        <dbReference type="ARBA" id="ARBA00022729"/>
    </source>
</evidence>
<dbReference type="CDD" id="cd00519">
    <property type="entry name" value="Lipase_3"/>
    <property type="match status" value="1"/>
</dbReference>
<dbReference type="eggNOG" id="KOG4569">
    <property type="taxonomic scope" value="Eukaryota"/>
</dbReference>
<accession>A0A0A1UYP0</accession>
<comment type="caution">
    <text evidence="5">The sequence shown here is derived from an EMBL/GenBank/DDBJ whole genome shotgun (WGS) entry which is preliminary data.</text>
</comment>
<feature type="domain" description="Fungal lipase-type" evidence="4">
    <location>
        <begin position="101"/>
        <end position="281"/>
    </location>
</feature>
<dbReference type="GO" id="GO:0016787">
    <property type="term" value="F:hydrolase activity"/>
    <property type="evidence" value="ECO:0007669"/>
    <property type="project" value="UniProtKB-KW"/>
</dbReference>
<dbReference type="Proteomes" id="UP000030151">
    <property type="component" value="Unassembled WGS sequence"/>
</dbReference>
<gene>
    <name evidence="5" type="ORF">X797_004289</name>
</gene>
<dbReference type="GO" id="GO:0006629">
    <property type="term" value="P:lipid metabolic process"/>
    <property type="evidence" value="ECO:0007669"/>
    <property type="project" value="InterPro"/>
</dbReference>
<dbReference type="PANTHER" id="PTHR46640">
    <property type="entry name" value="TRIACYLGLYCEROL LIPASE, PUTATIVE (AFU_ORTHOLOGUE AFUA_6G06510)-RELATED"/>
    <property type="match status" value="1"/>
</dbReference>
<dbReference type="PANTHER" id="PTHR46640:SF1">
    <property type="entry name" value="FUNGAL LIPASE-LIKE DOMAIN-CONTAINING PROTEIN-RELATED"/>
    <property type="match status" value="1"/>
</dbReference>
<protein>
    <submittedName>
        <fullName evidence="5">Lipase (Class 3)</fullName>
    </submittedName>
</protein>
<name>A0A0A1UYP0_9HYPO</name>
<evidence type="ECO:0000256" key="2">
    <source>
        <dbReference type="ARBA" id="ARBA00022801"/>
    </source>
</evidence>
<feature type="signal peptide" evidence="3">
    <location>
        <begin position="1"/>
        <end position="20"/>
    </location>
</feature>
<evidence type="ECO:0000313" key="6">
    <source>
        <dbReference type="Proteomes" id="UP000030151"/>
    </source>
</evidence>
<dbReference type="AlphaFoldDB" id="A0A0A1UYP0"/>
<dbReference type="EMBL" id="JELW01000004">
    <property type="protein sequence ID" value="EXV03167.1"/>
    <property type="molecule type" value="Genomic_DNA"/>
</dbReference>
<dbReference type="SUPFAM" id="SSF53474">
    <property type="entry name" value="alpha/beta-Hydrolases"/>
    <property type="match status" value="1"/>
</dbReference>